<dbReference type="GO" id="GO:0005737">
    <property type="term" value="C:cytoplasm"/>
    <property type="evidence" value="ECO:0007669"/>
    <property type="project" value="UniProtKB-SubCell"/>
</dbReference>
<comment type="subcellular location">
    <subcellularLocation>
        <location evidence="2 11">Cytoplasm</location>
    </subcellularLocation>
</comment>
<dbReference type="PANTHER" id="PTHR10683:SF31">
    <property type="entry name" value="TRANSALDOLASE"/>
    <property type="match status" value="1"/>
</dbReference>
<dbReference type="GO" id="GO:0005975">
    <property type="term" value="P:carbohydrate metabolic process"/>
    <property type="evidence" value="ECO:0007669"/>
    <property type="project" value="InterPro"/>
</dbReference>
<accession>A0AB39M567</accession>
<dbReference type="CDD" id="cd00955">
    <property type="entry name" value="Transaldolase_like"/>
    <property type="match status" value="1"/>
</dbReference>
<dbReference type="SUPFAM" id="SSF51569">
    <property type="entry name" value="Aldolase"/>
    <property type="match status" value="1"/>
</dbReference>
<keyword evidence="9 11" id="KW-0704">Schiff base</keyword>
<evidence type="ECO:0000256" key="4">
    <source>
        <dbReference type="ARBA" id="ARBA00008426"/>
    </source>
</evidence>
<organism evidence="12">
    <name type="scientific">Streptomyces sp. R08</name>
    <dbReference type="NCBI Taxonomy" id="3238624"/>
    <lineage>
        <taxon>Bacteria</taxon>
        <taxon>Bacillati</taxon>
        <taxon>Actinomycetota</taxon>
        <taxon>Actinomycetes</taxon>
        <taxon>Kitasatosporales</taxon>
        <taxon>Streptomycetaceae</taxon>
        <taxon>Streptomyces</taxon>
    </lineage>
</organism>
<evidence type="ECO:0000256" key="8">
    <source>
        <dbReference type="ARBA" id="ARBA00023126"/>
    </source>
</evidence>
<dbReference type="PROSITE" id="PS01054">
    <property type="entry name" value="TRANSALDOLASE_1"/>
    <property type="match status" value="1"/>
</dbReference>
<comment type="similarity">
    <text evidence="4 11">Belongs to the transaldolase family. Type 2 subfamily.</text>
</comment>
<dbReference type="HAMAP" id="MF_00493">
    <property type="entry name" value="Transaldolase_2"/>
    <property type="match status" value="1"/>
</dbReference>
<protein>
    <recommendedName>
        <fullName evidence="5 11">Transaldolase</fullName>
        <ecNumber evidence="5 11">2.2.1.2</ecNumber>
    </recommendedName>
</protein>
<evidence type="ECO:0000256" key="2">
    <source>
        <dbReference type="ARBA" id="ARBA00004496"/>
    </source>
</evidence>
<name>A0AB39M567_9ACTN</name>
<dbReference type="Pfam" id="PF00923">
    <property type="entry name" value="TAL_FSA"/>
    <property type="match status" value="1"/>
</dbReference>
<dbReference type="EC" id="2.2.1.2" evidence="5 11"/>
<dbReference type="EMBL" id="CP163431">
    <property type="protein sequence ID" value="XDQ01696.1"/>
    <property type="molecule type" value="Genomic_DNA"/>
</dbReference>
<dbReference type="GO" id="GO:0004801">
    <property type="term" value="F:transaldolase activity"/>
    <property type="evidence" value="ECO:0007669"/>
    <property type="project" value="UniProtKB-UniRule"/>
</dbReference>
<dbReference type="NCBIfam" id="NF002881">
    <property type="entry name" value="PRK03343.1"/>
    <property type="match status" value="1"/>
</dbReference>
<dbReference type="InterPro" id="IPR018225">
    <property type="entry name" value="Transaldolase_AS"/>
</dbReference>
<evidence type="ECO:0000256" key="3">
    <source>
        <dbReference type="ARBA" id="ARBA00004857"/>
    </source>
</evidence>
<dbReference type="PROSITE" id="PS00958">
    <property type="entry name" value="TRANSALDOLASE_2"/>
    <property type="match status" value="1"/>
</dbReference>
<evidence type="ECO:0000256" key="11">
    <source>
        <dbReference type="HAMAP-Rule" id="MF_00493"/>
    </source>
</evidence>
<keyword evidence="8 11" id="KW-0570">Pentose shunt</keyword>
<feature type="active site" description="Schiff-base intermediate with substrate" evidence="11">
    <location>
        <position position="145"/>
    </location>
</feature>
<evidence type="ECO:0000256" key="5">
    <source>
        <dbReference type="ARBA" id="ARBA00013151"/>
    </source>
</evidence>
<keyword evidence="6 11" id="KW-0963">Cytoplasm</keyword>
<dbReference type="InterPro" id="IPR004732">
    <property type="entry name" value="Transaldolase_2"/>
</dbReference>
<evidence type="ECO:0000256" key="1">
    <source>
        <dbReference type="ARBA" id="ARBA00003518"/>
    </source>
</evidence>
<evidence type="ECO:0000256" key="10">
    <source>
        <dbReference type="ARBA" id="ARBA00048810"/>
    </source>
</evidence>
<evidence type="ECO:0000256" key="9">
    <source>
        <dbReference type="ARBA" id="ARBA00023270"/>
    </source>
</evidence>
<dbReference type="NCBIfam" id="TIGR00876">
    <property type="entry name" value="tal_mycobact"/>
    <property type="match status" value="1"/>
</dbReference>
<dbReference type="InterPro" id="IPR013785">
    <property type="entry name" value="Aldolase_TIM"/>
</dbReference>
<keyword evidence="7 11" id="KW-0808">Transferase</keyword>
<dbReference type="Gene3D" id="3.20.20.70">
    <property type="entry name" value="Aldolase class I"/>
    <property type="match status" value="1"/>
</dbReference>
<dbReference type="AlphaFoldDB" id="A0AB39M567"/>
<evidence type="ECO:0000256" key="6">
    <source>
        <dbReference type="ARBA" id="ARBA00022490"/>
    </source>
</evidence>
<dbReference type="RefSeq" id="WP_369188023.1">
    <property type="nucleotide sequence ID" value="NZ_CP163431.1"/>
</dbReference>
<sequence length="551" mass="58952">MSDAIASDPLADLSAAGVSVWLDDLSRELLAGGGLAELIARKHVVGVTTNPTIFASALSKGERYNEQLRRLGAEGSSVDDAVFTLTTDDVRAGCQVFAPIYRETGGTDGRVSIEVDPRLAKDADATAAQAQKLWDTVGEPNLFVKIPATREGLAAITAVIARGISVNVTLIFSLERYRAVQDAYLTGLEQARAAGHDLADIHSVASFFVSRVDSEVDARLNALGTPEALALRGRTAVANARLAHQSFEETARSGRWQELAAAGARPQRPLWASTGVKNPDYPDTMYVSELVVPGTVNTMPAATLDAFADHGHVPTAAPVADTYAAAAAHFEQLARTGIDFTDVTDTLEREGLAKFEDSWAELGATVDREMRAEGETPGDDTEQSAESSNAPALLAIYLNDHLAGATGGLELCRRAAQGQRDPERATAFSDLAKQVEEDRDSLVQIMFDLDVSTDHPKVALGWLAEKAGRLKPNGHLFSRSPLSDVLELESMLLGVQGKASCWRTLRVLAENDDRLYADHLDALLERAEHQTTALEELLLAAVAHTLGKAAV</sequence>
<comment type="pathway">
    <text evidence="3 11">Carbohydrate degradation; pentose phosphate pathway; D-glyceraldehyde 3-phosphate and beta-D-fructose 6-phosphate from D-ribose 5-phosphate and D-xylulose 5-phosphate (non-oxidative stage): step 2/3.</text>
</comment>
<evidence type="ECO:0000256" key="7">
    <source>
        <dbReference type="ARBA" id="ARBA00022679"/>
    </source>
</evidence>
<gene>
    <name evidence="11 12" type="primary">tal</name>
    <name evidence="12" type="ORF">AB5J58_16505</name>
</gene>
<proteinExistence type="inferred from homology"/>
<evidence type="ECO:0000313" key="12">
    <source>
        <dbReference type="EMBL" id="XDQ01696.1"/>
    </source>
</evidence>
<comment type="function">
    <text evidence="1 11">Transaldolase is important for the balance of metabolites in the pentose-phosphate pathway.</text>
</comment>
<dbReference type="GO" id="GO:0006098">
    <property type="term" value="P:pentose-phosphate shunt"/>
    <property type="evidence" value="ECO:0007669"/>
    <property type="project" value="UniProtKB-UniRule"/>
</dbReference>
<reference evidence="12" key="1">
    <citation type="submission" date="2024-07" db="EMBL/GenBank/DDBJ databases">
        <authorList>
            <person name="Yu S.T."/>
        </authorList>
    </citation>
    <scope>NUCLEOTIDE SEQUENCE</scope>
    <source>
        <strain evidence="12">R08</strain>
    </source>
</reference>
<dbReference type="PANTHER" id="PTHR10683">
    <property type="entry name" value="TRANSALDOLASE"/>
    <property type="match status" value="1"/>
</dbReference>
<dbReference type="InterPro" id="IPR001585">
    <property type="entry name" value="TAL/FSA"/>
</dbReference>
<comment type="catalytic activity">
    <reaction evidence="10 11">
        <text>D-sedoheptulose 7-phosphate + D-glyceraldehyde 3-phosphate = D-erythrose 4-phosphate + beta-D-fructose 6-phosphate</text>
        <dbReference type="Rhea" id="RHEA:17053"/>
        <dbReference type="ChEBI" id="CHEBI:16897"/>
        <dbReference type="ChEBI" id="CHEBI:57483"/>
        <dbReference type="ChEBI" id="CHEBI:57634"/>
        <dbReference type="ChEBI" id="CHEBI:59776"/>
        <dbReference type="EC" id="2.2.1.2"/>
    </reaction>
</comment>